<evidence type="ECO:0000256" key="4">
    <source>
        <dbReference type="ARBA" id="ARBA00023163"/>
    </source>
</evidence>
<dbReference type="Gene3D" id="1.10.10.10">
    <property type="entry name" value="Winged helix-like DNA-binding domain superfamily/Winged helix DNA-binding domain"/>
    <property type="match status" value="1"/>
</dbReference>
<dbReference type="PANTHER" id="PTHR43133:SF63">
    <property type="entry name" value="RNA POLYMERASE SIGMA FACTOR FECI-RELATED"/>
    <property type="match status" value="1"/>
</dbReference>
<dbReference type="Gene3D" id="1.10.1740.10">
    <property type="match status" value="1"/>
</dbReference>
<dbReference type="GO" id="GO:0016987">
    <property type="term" value="F:sigma factor activity"/>
    <property type="evidence" value="ECO:0007669"/>
    <property type="project" value="UniProtKB-KW"/>
</dbReference>
<keyword evidence="4" id="KW-0804">Transcription</keyword>
<comment type="caution">
    <text evidence="7">The sequence shown here is derived from an EMBL/GenBank/DDBJ whole genome shotgun (WGS) entry which is preliminary data.</text>
</comment>
<dbReference type="Pfam" id="PF04542">
    <property type="entry name" value="Sigma70_r2"/>
    <property type="match status" value="1"/>
</dbReference>
<dbReference type="Proteomes" id="UP000469430">
    <property type="component" value="Unassembled WGS sequence"/>
</dbReference>
<evidence type="ECO:0000256" key="1">
    <source>
        <dbReference type="ARBA" id="ARBA00010641"/>
    </source>
</evidence>
<sequence length="182" mass="20021">MDKKAAVQQDNLAMRFFMTHRASLTDYAAKVLGDRGQAEDVVQEAWLTLAARSGSAAAEVRAPLGYLRTMVRNLSIDLLRRKAREGRISGGDMDDASQIVADDRPSPETALGARRDLDCVLGVLRTLPERQQVAIEMYRFGGYKLREIADHLQVSVPLVHLLISEGLAVCADRCGLDRGKAK</sequence>
<keyword evidence="3" id="KW-0731">Sigma factor</keyword>
<feature type="domain" description="RNA polymerase sigma-70 region 2" evidence="5">
    <location>
        <begin position="17"/>
        <end position="84"/>
    </location>
</feature>
<dbReference type="InterPro" id="IPR013325">
    <property type="entry name" value="RNA_pol_sigma_r2"/>
</dbReference>
<organism evidence="7 8">
    <name type="scientific">Croceibacterium xixiisoli</name>
    <dbReference type="NCBI Taxonomy" id="1476466"/>
    <lineage>
        <taxon>Bacteria</taxon>
        <taxon>Pseudomonadati</taxon>
        <taxon>Pseudomonadota</taxon>
        <taxon>Alphaproteobacteria</taxon>
        <taxon>Sphingomonadales</taxon>
        <taxon>Erythrobacteraceae</taxon>
        <taxon>Croceibacterium</taxon>
    </lineage>
</organism>
<proteinExistence type="inferred from homology"/>
<dbReference type="RefSeq" id="WP_161391219.1">
    <property type="nucleotide sequence ID" value="NZ_JBHSCP010000001.1"/>
</dbReference>
<gene>
    <name evidence="7" type="ORF">GRI97_10930</name>
</gene>
<reference evidence="7 8" key="1">
    <citation type="submission" date="2019-12" db="EMBL/GenBank/DDBJ databases">
        <title>Genomic-based taxomic classification of the family Erythrobacteraceae.</title>
        <authorList>
            <person name="Xu L."/>
        </authorList>
    </citation>
    <scope>NUCLEOTIDE SEQUENCE [LARGE SCALE GENOMIC DNA]</scope>
    <source>
        <strain evidence="7 8">S36</strain>
    </source>
</reference>
<evidence type="ECO:0000256" key="2">
    <source>
        <dbReference type="ARBA" id="ARBA00023015"/>
    </source>
</evidence>
<dbReference type="AlphaFoldDB" id="A0A6I4TUM7"/>
<dbReference type="InterPro" id="IPR013249">
    <property type="entry name" value="RNA_pol_sigma70_r4_t2"/>
</dbReference>
<evidence type="ECO:0000259" key="6">
    <source>
        <dbReference type="Pfam" id="PF08281"/>
    </source>
</evidence>
<dbReference type="Pfam" id="PF08281">
    <property type="entry name" value="Sigma70_r4_2"/>
    <property type="match status" value="1"/>
</dbReference>
<dbReference type="InterPro" id="IPR036388">
    <property type="entry name" value="WH-like_DNA-bd_sf"/>
</dbReference>
<dbReference type="InterPro" id="IPR039425">
    <property type="entry name" value="RNA_pol_sigma-70-like"/>
</dbReference>
<name>A0A6I4TUM7_9SPHN</name>
<dbReference type="PANTHER" id="PTHR43133">
    <property type="entry name" value="RNA POLYMERASE ECF-TYPE SIGMA FACTO"/>
    <property type="match status" value="1"/>
</dbReference>
<dbReference type="InterPro" id="IPR013324">
    <property type="entry name" value="RNA_pol_sigma_r3/r4-like"/>
</dbReference>
<dbReference type="EMBL" id="WTYJ01000002">
    <property type="protein sequence ID" value="MXO99502.1"/>
    <property type="molecule type" value="Genomic_DNA"/>
</dbReference>
<evidence type="ECO:0000256" key="3">
    <source>
        <dbReference type="ARBA" id="ARBA00023082"/>
    </source>
</evidence>
<evidence type="ECO:0000259" key="5">
    <source>
        <dbReference type="Pfam" id="PF04542"/>
    </source>
</evidence>
<dbReference type="SUPFAM" id="SSF88946">
    <property type="entry name" value="Sigma2 domain of RNA polymerase sigma factors"/>
    <property type="match status" value="1"/>
</dbReference>
<dbReference type="GO" id="GO:0003677">
    <property type="term" value="F:DNA binding"/>
    <property type="evidence" value="ECO:0007669"/>
    <property type="project" value="InterPro"/>
</dbReference>
<evidence type="ECO:0000313" key="7">
    <source>
        <dbReference type="EMBL" id="MXO99502.1"/>
    </source>
</evidence>
<dbReference type="InterPro" id="IPR014284">
    <property type="entry name" value="RNA_pol_sigma-70_dom"/>
</dbReference>
<keyword evidence="2" id="KW-0805">Transcription regulation</keyword>
<dbReference type="GO" id="GO:0006352">
    <property type="term" value="P:DNA-templated transcription initiation"/>
    <property type="evidence" value="ECO:0007669"/>
    <property type="project" value="InterPro"/>
</dbReference>
<feature type="domain" description="RNA polymerase sigma factor 70 region 4 type 2" evidence="6">
    <location>
        <begin position="118"/>
        <end position="168"/>
    </location>
</feature>
<keyword evidence="8" id="KW-1185">Reference proteome</keyword>
<protein>
    <submittedName>
        <fullName evidence="7">Sigma-70 family RNA polymerase sigma factor</fullName>
    </submittedName>
</protein>
<accession>A0A6I4TUM7</accession>
<dbReference type="InterPro" id="IPR007627">
    <property type="entry name" value="RNA_pol_sigma70_r2"/>
</dbReference>
<dbReference type="NCBIfam" id="TIGR02937">
    <property type="entry name" value="sigma70-ECF"/>
    <property type="match status" value="1"/>
</dbReference>
<dbReference type="OrthoDB" id="9784272at2"/>
<comment type="similarity">
    <text evidence="1">Belongs to the sigma-70 factor family. ECF subfamily.</text>
</comment>
<dbReference type="SUPFAM" id="SSF88659">
    <property type="entry name" value="Sigma3 and sigma4 domains of RNA polymerase sigma factors"/>
    <property type="match status" value="1"/>
</dbReference>
<evidence type="ECO:0000313" key="8">
    <source>
        <dbReference type="Proteomes" id="UP000469430"/>
    </source>
</evidence>